<dbReference type="RefSeq" id="XP_042589368.1">
    <property type="nucleotide sequence ID" value="XM_042733434.1"/>
</dbReference>
<feature type="coiled-coil region" evidence="1">
    <location>
        <begin position="376"/>
        <end position="463"/>
    </location>
</feature>
<name>A0A9Q9WTP1_CYPCA</name>
<feature type="domain" description="DUF6729" evidence="3">
    <location>
        <begin position="1"/>
        <end position="75"/>
    </location>
</feature>
<keyword evidence="1" id="KW-0175">Coiled coil</keyword>
<dbReference type="AlphaFoldDB" id="A0A9Q9WTP1"/>
<evidence type="ECO:0000313" key="4">
    <source>
        <dbReference type="RefSeq" id="XP_042589368.1"/>
    </source>
</evidence>
<dbReference type="KEGG" id="ccar:122138809"/>
<accession>A0A9Q9WTP1</accession>
<protein>
    <submittedName>
        <fullName evidence="4">LOW QUALITY PROTEIN: uncharacterized protein LOC122138809</fullName>
    </submittedName>
</protein>
<dbReference type="SMR" id="A0A9Q9WTP1"/>
<gene>
    <name evidence="4" type="primary">LOC122138809</name>
</gene>
<dbReference type="InterPro" id="IPR046616">
    <property type="entry name" value="DUF6729"/>
</dbReference>
<dbReference type="PANTHER" id="PTHR24401:SF29">
    <property type="entry name" value="SI:CH211-243P7.3-RELATED"/>
    <property type="match status" value="1"/>
</dbReference>
<dbReference type="OrthoDB" id="8936501at2759"/>
<dbReference type="GeneID" id="122138809"/>
<proteinExistence type="predicted"/>
<dbReference type="Proteomes" id="UP001155660">
    <property type="component" value="Chromosome A3"/>
</dbReference>
<feature type="region of interest" description="Disordered" evidence="2">
    <location>
        <begin position="477"/>
        <end position="502"/>
    </location>
</feature>
<evidence type="ECO:0000259" key="3">
    <source>
        <dbReference type="Pfam" id="PF20499"/>
    </source>
</evidence>
<sequence length="754" mass="85232">MLRGRTLGNSATALHRHLCLRHKEYFLGQSTMYLSVLRNFVTQNTDPSSLIAALPQMVPVPSPSWLLSVYAKEVLTRLPELKARVTSVYGSILKTDSTKKVTKKLAGHAAGIAAWVTDVGNKIGQVLMFVLIEREGKDERDLADTSAPHRLHPGPTRCAAIHEDRQVTKGEVILPQYGCARTSASDLHFQMYLMEGLVQWNEACVVAAVKGGGRKDICYSGQLQQYANILRELIAMEYLYSQTNKAFEEDFGADPDTPDGIQDGHMKIDLESDEGFEDVDLDGEPLEIMGLSLDIPEPIQQVTPTKILARITGTLAHLLIAQARLSEKSYLDLEQEVATLRLQAEEARKHQAHTQSRLDKLLLETQDQHEKEDATDPGLQEEVDRLQNALENLRLDTDQREHLEREAREGLEAKLRQAETLLERAEMELKERDAKAKAYENHLNMARAEIHDLTQHKNFLKDELDIVHRELKHSYRLQSEPKEETHSTEFPLASGPKPFSQELRAGKGSESLLFKMSPTSLHKPLSAAGEGKPFQKVLVTSHRHMAPKELDKLARNIPTFNPDPAGGHDIHAYLQDIDFHLQTVANVTTWDKLYLLRITSSREVRSFLDRQPETVKTDYQQLRKALVREFSDPESDQGLVTAMDLKQGRLETPPNFYNRLRRAYFGARNEQGMEEDINFRTLFLRNLHPTLSHHLGVLACPRSMSTQHLRDLAHKAYTKQKTVSEKTVKHPTICPVSDSYSELTLDPAPTAPQL</sequence>
<feature type="compositionally biased region" description="Basic and acidic residues" evidence="2">
    <location>
        <begin position="477"/>
        <end position="487"/>
    </location>
</feature>
<organism evidence="4">
    <name type="scientific">Cyprinus carpio</name>
    <name type="common">Common carp</name>
    <dbReference type="NCBI Taxonomy" id="7962"/>
    <lineage>
        <taxon>Eukaryota</taxon>
        <taxon>Metazoa</taxon>
        <taxon>Chordata</taxon>
        <taxon>Craniata</taxon>
        <taxon>Vertebrata</taxon>
        <taxon>Euteleostomi</taxon>
        <taxon>Actinopterygii</taxon>
        <taxon>Neopterygii</taxon>
        <taxon>Teleostei</taxon>
        <taxon>Ostariophysi</taxon>
        <taxon>Cypriniformes</taxon>
        <taxon>Cyprinidae</taxon>
        <taxon>Cyprininae</taxon>
        <taxon>Cyprinus</taxon>
    </lineage>
</organism>
<dbReference type="Pfam" id="PF20499">
    <property type="entry name" value="DUF6729"/>
    <property type="match status" value="1"/>
</dbReference>
<dbReference type="PANTHER" id="PTHR24401">
    <property type="entry name" value="SI:CH211-243P7.3-RELATED"/>
    <property type="match status" value="1"/>
</dbReference>
<reference evidence="4" key="1">
    <citation type="submission" date="2025-08" db="UniProtKB">
        <authorList>
            <consortium name="RefSeq"/>
        </authorList>
    </citation>
    <scope>IDENTIFICATION</scope>
    <source>
        <tissue evidence="4">Muscle</tissue>
    </source>
</reference>
<evidence type="ECO:0000256" key="2">
    <source>
        <dbReference type="SAM" id="MobiDB-lite"/>
    </source>
</evidence>
<evidence type="ECO:0000256" key="1">
    <source>
        <dbReference type="SAM" id="Coils"/>
    </source>
</evidence>